<comment type="caution">
    <text evidence="1">The sequence shown here is derived from an EMBL/GenBank/DDBJ whole genome shotgun (WGS) entry which is preliminary data.</text>
</comment>
<dbReference type="EMBL" id="JAUSVP010000005">
    <property type="protein sequence ID" value="MDQ0447818.1"/>
    <property type="molecule type" value="Genomic_DNA"/>
</dbReference>
<evidence type="ECO:0000313" key="1">
    <source>
        <dbReference type="EMBL" id="MDQ0447818.1"/>
    </source>
</evidence>
<gene>
    <name evidence="1" type="ORF">QO012_002318</name>
</gene>
<name>A0ABU0HZP2_9HYPH</name>
<dbReference type="Proteomes" id="UP001231124">
    <property type="component" value="Unassembled WGS sequence"/>
</dbReference>
<reference evidence="1 2" key="1">
    <citation type="submission" date="2023-07" db="EMBL/GenBank/DDBJ databases">
        <title>Genomic Encyclopedia of Type Strains, Phase IV (KMG-IV): sequencing the most valuable type-strain genomes for metagenomic binning, comparative biology and taxonomic classification.</title>
        <authorList>
            <person name="Goeker M."/>
        </authorList>
    </citation>
    <scope>NUCLEOTIDE SEQUENCE [LARGE SCALE GENOMIC DNA]</scope>
    <source>
        <strain evidence="1 2">DSM 19013</strain>
    </source>
</reference>
<accession>A0ABU0HZP2</accession>
<sequence length="90" mass="9702">MTLSDVILLTGAQIRAARALNRWSAEDLAKAAKLGTATIKRAEAQDGPVTSTQANVAAIIRAFRDIGIDFIFEDNIGVGVRFRDVTLTDK</sequence>
<keyword evidence="2" id="KW-1185">Reference proteome</keyword>
<evidence type="ECO:0000313" key="2">
    <source>
        <dbReference type="Proteomes" id="UP001231124"/>
    </source>
</evidence>
<dbReference type="SUPFAM" id="SSF47413">
    <property type="entry name" value="lambda repressor-like DNA-binding domains"/>
    <property type="match status" value="1"/>
</dbReference>
<dbReference type="RefSeq" id="WP_238203043.1">
    <property type="nucleotide sequence ID" value="NZ_BPQE01000011.1"/>
</dbReference>
<organism evidence="1 2">
    <name type="scientific">Methylobacterium aerolatum</name>
    <dbReference type="NCBI Taxonomy" id="418708"/>
    <lineage>
        <taxon>Bacteria</taxon>
        <taxon>Pseudomonadati</taxon>
        <taxon>Pseudomonadota</taxon>
        <taxon>Alphaproteobacteria</taxon>
        <taxon>Hyphomicrobiales</taxon>
        <taxon>Methylobacteriaceae</taxon>
        <taxon>Methylobacterium</taxon>
    </lineage>
</organism>
<protein>
    <submittedName>
        <fullName evidence="1">Transcriptional regulator with XRE-family HTH domain</fullName>
    </submittedName>
</protein>
<dbReference type="Gene3D" id="1.10.260.40">
    <property type="entry name" value="lambda repressor-like DNA-binding domains"/>
    <property type="match status" value="1"/>
</dbReference>
<proteinExistence type="predicted"/>
<dbReference type="InterPro" id="IPR010982">
    <property type="entry name" value="Lambda_DNA-bd_dom_sf"/>
</dbReference>